<dbReference type="SUPFAM" id="SSF81296">
    <property type="entry name" value="E set domains"/>
    <property type="match status" value="1"/>
</dbReference>
<evidence type="ECO:0000256" key="2">
    <source>
        <dbReference type="ARBA" id="ARBA00022801"/>
    </source>
</evidence>
<proteinExistence type="inferred from homology"/>
<dbReference type="NCBIfam" id="TIGR02100">
    <property type="entry name" value="glgX_debranch"/>
    <property type="match status" value="1"/>
</dbReference>
<dbReference type="SMART" id="SM00642">
    <property type="entry name" value="Aamy"/>
    <property type="match status" value="1"/>
</dbReference>
<evidence type="ECO:0000313" key="5">
    <source>
        <dbReference type="EMBL" id="STQ89593.1"/>
    </source>
</evidence>
<organism evidence="5 7">
    <name type="scientific">Iodobacter fluviatilis</name>
    <dbReference type="NCBI Taxonomy" id="537"/>
    <lineage>
        <taxon>Bacteria</taxon>
        <taxon>Pseudomonadati</taxon>
        <taxon>Pseudomonadota</taxon>
        <taxon>Betaproteobacteria</taxon>
        <taxon>Neisseriales</taxon>
        <taxon>Chitinibacteraceae</taxon>
        <taxon>Iodobacter</taxon>
    </lineage>
</organism>
<dbReference type="GO" id="GO:0004135">
    <property type="term" value="F:amylo-alpha-1,6-glucosidase activity"/>
    <property type="evidence" value="ECO:0007669"/>
    <property type="project" value="InterPro"/>
</dbReference>
<dbReference type="Pfam" id="PF00128">
    <property type="entry name" value="Alpha-amylase"/>
    <property type="match status" value="1"/>
</dbReference>
<sequence length="675" mass="75436">MKLEEGTPYPLGATFDGDGVNFALFSEHATRVELCLFDASGINEAARFELTECTNDVWHGYLPDAPAGLVYGYRVHGPYQPAQGHRFNPNKVLLDPYAHAIVGEFSNDPRSFGYQEDQPGLPDPIDNAAIAIKAKVVAEPYDWGDEKPPHIPLAETIIYEAHVRGLTMLHPDVPEEIRGSYAGLAHPAVLAHLKKLGITAIELLPIHFFTDESHLLKQGLSNYWGYNSLGFFAPETHYWSGREGTTPLSEFRDMVKALHGIGVEVLLDVVFNHTAESSDMGPTLSLRGIDNANYYVLKPGQPDQYENWSGCGNVLNLSHPRVLQMVMDSLRYWVSQCHVDGFRFDLAPILGRVDQHFSPQAPFFIAIQQDPLLSGVKLIAEPWDVGHGGYQLGHFPNGWAEWSDQFRDVMRKFWLHDGVHRALFAQRFAASSDSFHRQGRRPIAVVNFICAHDGFNLRDMVSYNHKHNQANKEHNRDGHNHNLSWNCGEEGPSKDSGVNILRLRSMKAMLATVLLAQGTPMFLAGDELGHTQQGNNNAYCQDNEMNWLNWQLAEPGLVEYVAELIAIRKSCDVLMSGRWWTGIHDEWGRADVEWLNPSGAPLHSHDWEDAGGRAMMIQLGGRLLIMINASAHQVHFRLPAGMWGLRLASTGDAESEINPHDCRVAARSVTILESS</sequence>
<dbReference type="RefSeq" id="WP_233702861.1">
    <property type="nucleotide sequence ID" value="NZ_CAWOLO010000001.1"/>
</dbReference>
<dbReference type="Gene3D" id="2.60.40.1180">
    <property type="entry name" value="Golgi alpha-mannosidase II"/>
    <property type="match status" value="1"/>
</dbReference>
<dbReference type="Gene3D" id="2.60.40.10">
    <property type="entry name" value="Immunoglobulins"/>
    <property type="match status" value="1"/>
</dbReference>
<dbReference type="InterPro" id="IPR004193">
    <property type="entry name" value="Glyco_hydro_13_N"/>
</dbReference>
<dbReference type="NCBIfam" id="NF002983">
    <property type="entry name" value="PRK03705.1"/>
    <property type="match status" value="1"/>
</dbReference>
<dbReference type="InterPro" id="IPR014756">
    <property type="entry name" value="Ig_E-set"/>
</dbReference>
<comment type="similarity">
    <text evidence="1">Belongs to the glycosyl hydrolase 13 family.</text>
</comment>
<dbReference type="CDD" id="cd11326">
    <property type="entry name" value="AmyAc_Glg_debranch"/>
    <property type="match status" value="1"/>
</dbReference>
<evidence type="ECO:0000256" key="3">
    <source>
        <dbReference type="ARBA" id="ARBA00023295"/>
    </source>
</evidence>
<dbReference type="SUPFAM" id="SSF51011">
    <property type="entry name" value="Glycosyl hydrolase domain"/>
    <property type="match status" value="1"/>
</dbReference>
<gene>
    <name evidence="5" type="primary">glgX</name>
    <name evidence="6" type="ORF">EV682_101600</name>
    <name evidence="5" type="ORF">NCTC11159_00618</name>
</gene>
<feature type="domain" description="Glycosyl hydrolase family 13 catalytic" evidence="4">
    <location>
        <begin position="156"/>
        <end position="568"/>
    </location>
</feature>
<evidence type="ECO:0000256" key="1">
    <source>
        <dbReference type="ARBA" id="ARBA00008061"/>
    </source>
</evidence>
<dbReference type="Proteomes" id="UP000295794">
    <property type="component" value="Unassembled WGS sequence"/>
</dbReference>
<dbReference type="EC" id="3.2.1.-" evidence="5"/>
<dbReference type="SUPFAM" id="SSF51445">
    <property type="entry name" value="(Trans)glycosidases"/>
    <property type="match status" value="1"/>
</dbReference>
<evidence type="ECO:0000313" key="7">
    <source>
        <dbReference type="Proteomes" id="UP000255108"/>
    </source>
</evidence>
<dbReference type="InterPro" id="IPR011837">
    <property type="entry name" value="Glycogen_debranch_GlgX"/>
</dbReference>
<dbReference type="Proteomes" id="UP000255108">
    <property type="component" value="Unassembled WGS sequence"/>
</dbReference>
<evidence type="ECO:0000313" key="6">
    <source>
        <dbReference type="EMBL" id="TCU90566.1"/>
    </source>
</evidence>
<dbReference type="AlphaFoldDB" id="A0A377Q3S6"/>
<reference evidence="5 7" key="1">
    <citation type="submission" date="2018-06" db="EMBL/GenBank/DDBJ databases">
        <authorList>
            <consortium name="Pathogen Informatics"/>
            <person name="Doyle S."/>
        </authorList>
    </citation>
    <scope>NUCLEOTIDE SEQUENCE [LARGE SCALE GENOMIC DNA]</scope>
    <source>
        <strain evidence="5 7">NCTC11159</strain>
    </source>
</reference>
<keyword evidence="2 5" id="KW-0378">Hydrolase</keyword>
<dbReference type="EMBL" id="UGHR01000001">
    <property type="protein sequence ID" value="STQ89593.1"/>
    <property type="molecule type" value="Genomic_DNA"/>
</dbReference>
<dbReference type="PANTHER" id="PTHR43002">
    <property type="entry name" value="GLYCOGEN DEBRANCHING ENZYME"/>
    <property type="match status" value="1"/>
</dbReference>
<dbReference type="GO" id="GO:0005980">
    <property type="term" value="P:glycogen catabolic process"/>
    <property type="evidence" value="ECO:0007669"/>
    <property type="project" value="InterPro"/>
</dbReference>
<keyword evidence="3 5" id="KW-0326">Glycosidase</keyword>
<dbReference type="InterPro" id="IPR013783">
    <property type="entry name" value="Ig-like_fold"/>
</dbReference>
<dbReference type="InterPro" id="IPR017853">
    <property type="entry name" value="GH"/>
</dbReference>
<dbReference type="InterPro" id="IPR040784">
    <property type="entry name" value="GlgX_C"/>
</dbReference>
<dbReference type="Pfam" id="PF02922">
    <property type="entry name" value="CBM_48"/>
    <property type="match status" value="1"/>
</dbReference>
<dbReference type="InterPro" id="IPR013780">
    <property type="entry name" value="Glyco_hydro_b"/>
</dbReference>
<accession>A0A377Q3S6</accession>
<protein>
    <submittedName>
        <fullName evidence="5">Glycogen debranching enzyme</fullName>
        <ecNumber evidence="5">3.2.1.-</ecNumber>
    </submittedName>
    <submittedName>
        <fullName evidence="6">Glycogen operon protein</fullName>
    </submittedName>
</protein>
<dbReference type="CDD" id="cd02856">
    <property type="entry name" value="E_set_GDE_Isoamylase_N"/>
    <property type="match status" value="1"/>
</dbReference>
<evidence type="ECO:0000313" key="8">
    <source>
        <dbReference type="Proteomes" id="UP000295794"/>
    </source>
</evidence>
<evidence type="ECO:0000259" key="4">
    <source>
        <dbReference type="SMART" id="SM00642"/>
    </source>
</evidence>
<dbReference type="InterPro" id="IPR006047">
    <property type="entry name" value="GH13_cat_dom"/>
</dbReference>
<dbReference type="Pfam" id="PF18390">
    <property type="entry name" value="GlgX_C"/>
    <property type="match status" value="1"/>
</dbReference>
<reference evidence="6 8" key="2">
    <citation type="submission" date="2019-03" db="EMBL/GenBank/DDBJ databases">
        <title>Genomic Encyclopedia of Type Strains, Phase IV (KMG-IV): sequencing the most valuable type-strain genomes for metagenomic binning, comparative biology and taxonomic classification.</title>
        <authorList>
            <person name="Goeker M."/>
        </authorList>
    </citation>
    <scope>NUCLEOTIDE SEQUENCE [LARGE SCALE GENOMIC DNA]</scope>
    <source>
        <strain evidence="6 8">DSM 3764</strain>
    </source>
</reference>
<dbReference type="EMBL" id="SMBT01000001">
    <property type="protein sequence ID" value="TCU90566.1"/>
    <property type="molecule type" value="Genomic_DNA"/>
</dbReference>
<dbReference type="Gene3D" id="3.20.20.80">
    <property type="entry name" value="Glycosidases"/>
    <property type="match status" value="1"/>
</dbReference>
<dbReference type="InterPro" id="IPR044505">
    <property type="entry name" value="GlgX_Isoamylase_N_E_set"/>
</dbReference>
<name>A0A377Q3S6_9NEIS</name>
<keyword evidence="8" id="KW-1185">Reference proteome</keyword>